<feature type="region of interest" description="Disordered" evidence="1">
    <location>
        <begin position="274"/>
        <end position="298"/>
    </location>
</feature>
<evidence type="ECO:0000313" key="3">
    <source>
        <dbReference type="Proteomes" id="UP001295444"/>
    </source>
</evidence>
<organism evidence="2 3">
    <name type="scientific">Pelobates cultripes</name>
    <name type="common">Western spadefoot toad</name>
    <dbReference type="NCBI Taxonomy" id="61616"/>
    <lineage>
        <taxon>Eukaryota</taxon>
        <taxon>Metazoa</taxon>
        <taxon>Chordata</taxon>
        <taxon>Craniata</taxon>
        <taxon>Vertebrata</taxon>
        <taxon>Euteleostomi</taxon>
        <taxon>Amphibia</taxon>
        <taxon>Batrachia</taxon>
        <taxon>Anura</taxon>
        <taxon>Pelobatoidea</taxon>
        <taxon>Pelobatidae</taxon>
        <taxon>Pelobates</taxon>
    </lineage>
</organism>
<dbReference type="Proteomes" id="UP001295444">
    <property type="component" value="Chromosome 02"/>
</dbReference>
<evidence type="ECO:0000256" key="1">
    <source>
        <dbReference type="SAM" id="MobiDB-lite"/>
    </source>
</evidence>
<sequence length="298" mass="33094">MCSCCLNPSCSRLKRPPTQPPSAAERAMEVERPEEAVGPFVASPDKNIRGRQKESDRGSRGAETEPEKSREVSAARAQATNGMAVGKWEAAVSSERLASDTETVQRANKIHGQPATIDLPGFTSYLAQEKLQGPSAAIELIWDMLQSIREDLKQNIVTIGSKVSALENKNLNELADYLKAVMWSVCPNLSADDLRIDCIHRLLKPSSALLDAPKDDFSPMTMQRRREFDPFMVELCKLDIRYRCEDTLPSGQKTICLHKPEEGMEVIHTLRGSDHETPLPISRSPSTPLPPLPPRKIR</sequence>
<feature type="compositionally biased region" description="Basic and acidic residues" evidence="1">
    <location>
        <begin position="46"/>
        <end position="73"/>
    </location>
</feature>
<name>A0AAD1RBF8_PELCU</name>
<dbReference type="EMBL" id="OW240913">
    <property type="protein sequence ID" value="CAH2247345.1"/>
    <property type="molecule type" value="Genomic_DNA"/>
</dbReference>
<accession>A0AAD1RBF8</accession>
<protein>
    <submittedName>
        <fullName evidence="2">Uncharacterized protein</fullName>
    </submittedName>
</protein>
<reference evidence="2" key="1">
    <citation type="submission" date="2022-03" db="EMBL/GenBank/DDBJ databases">
        <authorList>
            <person name="Alioto T."/>
            <person name="Alioto T."/>
            <person name="Gomez Garrido J."/>
        </authorList>
    </citation>
    <scope>NUCLEOTIDE SEQUENCE</scope>
</reference>
<feature type="compositionally biased region" description="Basic and acidic residues" evidence="1">
    <location>
        <begin position="26"/>
        <end position="35"/>
    </location>
</feature>
<evidence type="ECO:0000313" key="2">
    <source>
        <dbReference type="EMBL" id="CAH2247345.1"/>
    </source>
</evidence>
<dbReference type="AlphaFoldDB" id="A0AAD1RBF8"/>
<feature type="region of interest" description="Disordered" evidence="1">
    <location>
        <begin position="7"/>
        <end position="80"/>
    </location>
</feature>
<feature type="compositionally biased region" description="Pro residues" evidence="1">
    <location>
        <begin position="287"/>
        <end position="298"/>
    </location>
</feature>
<proteinExistence type="predicted"/>
<gene>
    <name evidence="2" type="ORF">PECUL_23A054299</name>
</gene>
<keyword evidence="3" id="KW-1185">Reference proteome</keyword>